<keyword evidence="10 12" id="KW-0739">Sodium transport</keyword>
<keyword evidence="6 13" id="KW-1133">Transmembrane helix</keyword>
<evidence type="ECO:0000256" key="8">
    <source>
        <dbReference type="ARBA" id="ARBA00023065"/>
    </source>
</evidence>
<evidence type="ECO:0000256" key="3">
    <source>
        <dbReference type="ARBA" id="ARBA00022448"/>
    </source>
</evidence>
<comment type="caution">
    <text evidence="14">The sequence shown here is derived from an EMBL/GenBank/DDBJ whole genome shotgun (WGS) entry which is preliminary data.</text>
</comment>
<accession>A0AAE1GRI9</accession>
<comment type="subcellular location">
    <subcellularLocation>
        <location evidence="1">Membrane</location>
        <topology evidence="1">Multi-pass membrane protein</topology>
    </subcellularLocation>
</comment>
<evidence type="ECO:0000256" key="4">
    <source>
        <dbReference type="ARBA" id="ARBA00022461"/>
    </source>
</evidence>
<dbReference type="Proteomes" id="UP001219518">
    <property type="component" value="Unassembled WGS sequence"/>
</dbReference>
<evidence type="ECO:0000256" key="1">
    <source>
        <dbReference type="ARBA" id="ARBA00004141"/>
    </source>
</evidence>
<evidence type="ECO:0000313" key="14">
    <source>
        <dbReference type="EMBL" id="KAK3907637.1"/>
    </source>
</evidence>
<keyword evidence="9 13" id="KW-0472">Membrane</keyword>
<sequence length="263" mass="29819">MKTAFTNNLSRVPSKRLLVAGILPSKRIRALQNIGHGICNFSSIHGLRYLSKGTTLARFMWGLAIFISASATVGFMGVLWTLYATGTTEVRILSTRVPVYDRPFPAVYICPQVTFQLNATRQMLIKQMNLTHQLSSAEENGLGATTDVLNNLLFSKWLLIERSLKRAENEFGNKASVLDLIDFEPIMAFPKCRDWIVFCMWHASVIDCCSNFEFDRRVDVWCYVFNSNVVEENRKQKSCYVKSTESAISYHPISDHTPVDSET</sequence>
<keyword evidence="3 12" id="KW-0813">Transport</keyword>
<comment type="similarity">
    <text evidence="2 12">Belongs to the amiloride-sensitive sodium channel (TC 1.A.6) family.</text>
</comment>
<reference evidence="14" key="2">
    <citation type="journal article" date="2023" name="BMC Genomics">
        <title>Pest status, molecular evolution, and epigenetic factors derived from the genome assembly of Frankliniella fusca, a thysanopteran phytovirus vector.</title>
        <authorList>
            <person name="Catto M.A."/>
            <person name="Labadie P.E."/>
            <person name="Jacobson A.L."/>
            <person name="Kennedy G.G."/>
            <person name="Srinivasan R."/>
            <person name="Hunt B.G."/>
        </authorList>
    </citation>
    <scope>NUCLEOTIDE SEQUENCE</scope>
    <source>
        <strain evidence="14">PL_HMW_Pooled</strain>
    </source>
</reference>
<evidence type="ECO:0000313" key="15">
    <source>
        <dbReference type="Proteomes" id="UP001219518"/>
    </source>
</evidence>
<dbReference type="Pfam" id="PF00858">
    <property type="entry name" value="ASC"/>
    <property type="match status" value="1"/>
</dbReference>
<organism evidence="14 15">
    <name type="scientific">Frankliniella fusca</name>
    <dbReference type="NCBI Taxonomy" id="407009"/>
    <lineage>
        <taxon>Eukaryota</taxon>
        <taxon>Metazoa</taxon>
        <taxon>Ecdysozoa</taxon>
        <taxon>Arthropoda</taxon>
        <taxon>Hexapoda</taxon>
        <taxon>Insecta</taxon>
        <taxon>Pterygota</taxon>
        <taxon>Neoptera</taxon>
        <taxon>Paraneoptera</taxon>
        <taxon>Thysanoptera</taxon>
        <taxon>Terebrantia</taxon>
        <taxon>Thripoidea</taxon>
        <taxon>Thripidae</taxon>
        <taxon>Frankliniella</taxon>
    </lineage>
</organism>
<protein>
    <submittedName>
        <fullName evidence="14">Pickpocket protein 19</fullName>
    </submittedName>
</protein>
<keyword evidence="15" id="KW-1185">Reference proteome</keyword>
<dbReference type="AlphaFoldDB" id="A0AAE1GRI9"/>
<evidence type="ECO:0000256" key="11">
    <source>
        <dbReference type="ARBA" id="ARBA00023303"/>
    </source>
</evidence>
<keyword evidence="11 12" id="KW-0407">Ion channel</keyword>
<keyword evidence="7" id="KW-0915">Sodium</keyword>
<gene>
    <name evidence="14" type="ORF">KUF71_018273</name>
</gene>
<keyword evidence="8 12" id="KW-0406">Ion transport</keyword>
<feature type="transmembrane region" description="Helical" evidence="13">
    <location>
        <begin position="59"/>
        <end position="83"/>
    </location>
</feature>
<dbReference type="GO" id="GO:0005272">
    <property type="term" value="F:sodium channel activity"/>
    <property type="evidence" value="ECO:0007669"/>
    <property type="project" value="UniProtKB-KW"/>
</dbReference>
<evidence type="ECO:0000256" key="7">
    <source>
        <dbReference type="ARBA" id="ARBA00023053"/>
    </source>
</evidence>
<evidence type="ECO:0000256" key="12">
    <source>
        <dbReference type="RuleBase" id="RU000679"/>
    </source>
</evidence>
<dbReference type="InterPro" id="IPR001873">
    <property type="entry name" value="ENaC"/>
</dbReference>
<evidence type="ECO:0000256" key="2">
    <source>
        <dbReference type="ARBA" id="ARBA00007193"/>
    </source>
</evidence>
<evidence type="ECO:0000256" key="10">
    <source>
        <dbReference type="ARBA" id="ARBA00023201"/>
    </source>
</evidence>
<dbReference type="EMBL" id="JAHWGI010000014">
    <property type="protein sequence ID" value="KAK3907637.1"/>
    <property type="molecule type" value="Genomic_DNA"/>
</dbReference>
<name>A0AAE1GRI9_9NEOP</name>
<evidence type="ECO:0000256" key="6">
    <source>
        <dbReference type="ARBA" id="ARBA00022989"/>
    </source>
</evidence>
<keyword evidence="5 12" id="KW-0812">Transmembrane</keyword>
<evidence type="ECO:0000256" key="9">
    <source>
        <dbReference type="ARBA" id="ARBA00023136"/>
    </source>
</evidence>
<reference evidence="14" key="1">
    <citation type="submission" date="2021-07" db="EMBL/GenBank/DDBJ databases">
        <authorList>
            <person name="Catto M.A."/>
            <person name="Jacobson A."/>
            <person name="Kennedy G."/>
            <person name="Labadie P."/>
            <person name="Hunt B.G."/>
            <person name="Srinivasan R."/>
        </authorList>
    </citation>
    <scope>NUCLEOTIDE SEQUENCE</scope>
    <source>
        <strain evidence="14">PL_HMW_Pooled</strain>
        <tissue evidence="14">Head</tissue>
    </source>
</reference>
<evidence type="ECO:0000256" key="13">
    <source>
        <dbReference type="SAM" id="Phobius"/>
    </source>
</evidence>
<keyword evidence="4 12" id="KW-0894">Sodium channel</keyword>
<proteinExistence type="inferred from homology"/>
<evidence type="ECO:0000256" key="5">
    <source>
        <dbReference type="ARBA" id="ARBA00022692"/>
    </source>
</evidence>
<dbReference type="GO" id="GO:0016020">
    <property type="term" value="C:membrane"/>
    <property type="evidence" value="ECO:0007669"/>
    <property type="project" value="UniProtKB-SubCell"/>
</dbReference>